<dbReference type="Proteomes" id="UP000030377">
    <property type="component" value="Unassembled WGS sequence"/>
</dbReference>
<reference evidence="2 3" key="1">
    <citation type="submission" date="2014-09" db="EMBL/GenBank/DDBJ databases">
        <title>Draft genome of Bradyrhizobium japonicum Is-34.</title>
        <authorList>
            <person name="Tsurumaru H."/>
            <person name="Yamakawa T."/>
            <person name="Hashimoto S."/>
            <person name="Okizaki K."/>
            <person name="Kanesaki Y."/>
            <person name="Yoshikawa H."/>
            <person name="Yajima S."/>
        </authorList>
    </citation>
    <scope>NUCLEOTIDE SEQUENCE [LARGE SCALE GENOMIC DNA]</scope>
    <source>
        <strain evidence="2 3">Is-34</strain>
    </source>
</reference>
<name>A0A0A3XHX1_BRAJP</name>
<comment type="caution">
    <text evidence="2">The sequence shown here is derived from an EMBL/GenBank/DDBJ whole genome shotgun (WGS) entry which is preliminary data.</text>
</comment>
<gene>
    <name evidence="2" type="ORF">MA20_48310</name>
</gene>
<dbReference type="Gene3D" id="2.170.130.30">
    <property type="match status" value="1"/>
</dbReference>
<accession>A0A0A3XHX1</accession>
<dbReference type="InterPro" id="IPR027954">
    <property type="entry name" value="Transcobalamin-like_C"/>
</dbReference>
<proteinExistence type="predicted"/>
<dbReference type="AlphaFoldDB" id="A0A0A3XHX1"/>
<evidence type="ECO:0000259" key="1">
    <source>
        <dbReference type="Pfam" id="PF14478"/>
    </source>
</evidence>
<sequence length="294" mass="32746">MWVTRDFGTKTMQETVVPIEPNDTVMDVLKRSVGEVKTSYGGGFVDSIDGLSTGYKSGDANSKKLDWFYYVNGQIAEVGAAETPVHSGDVVWWDYHNWEYAVHTPALVGAFPHPFVKHDDQVQNTPIIMAIPGFEQQAEELADSLRQVRTEQIKPIPFDEMMFQKEKPVLLVGDVKSLSTSAFLQKLWHEKNTLGLFAEFAQEGIHTYDDNGKMVKTYSNPGAGVVISTLHPDTHQPIWMISGTDKAGVEKGVQAVGVTKDWQNELPLRHFFGLIIDGEQKINLPVIQSNGAKQ</sequence>
<evidence type="ECO:0000313" key="3">
    <source>
        <dbReference type="Proteomes" id="UP000030377"/>
    </source>
</evidence>
<feature type="domain" description="Transcobalamin-like C-terminal" evidence="1">
    <location>
        <begin position="22"/>
        <end position="96"/>
    </location>
</feature>
<dbReference type="EMBL" id="JRPN01000179">
    <property type="protein sequence ID" value="KGT72776.1"/>
    <property type="molecule type" value="Genomic_DNA"/>
</dbReference>
<protein>
    <recommendedName>
        <fullName evidence="1">Transcobalamin-like C-terminal domain-containing protein</fullName>
    </recommendedName>
</protein>
<evidence type="ECO:0000313" key="2">
    <source>
        <dbReference type="EMBL" id="KGT72776.1"/>
    </source>
</evidence>
<dbReference type="Pfam" id="PF14478">
    <property type="entry name" value="DUF4430"/>
    <property type="match status" value="1"/>
</dbReference>
<organism evidence="2 3">
    <name type="scientific">Bradyrhizobium japonicum</name>
    <dbReference type="NCBI Taxonomy" id="375"/>
    <lineage>
        <taxon>Bacteria</taxon>
        <taxon>Pseudomonadati</taxon>
        <taxon>Pseudomonadota</taxon>
        <taxon>Alphaproteobacteria</taxon>
        <taxon>Hyphomicrobiales</taxon>
        <taxon>Nitrobacteraceae</taxon>
        <taxon>Bradyrhizobium</taxon>
    </lineage>
</organism>